<gene>
    <name evidence="7" type="primary">mraY</name>
    <name evidence="10" type="ORF">RsTaC01_0584</name>
</gene>
<dbReference type="Pfam" id="PF10555">
    <property type="entry name" value="MraY_sig1"/>
    <property type="match status" value="1"/>
</dbReference>
<comment type="cofactor">
    <cofactor evidence="7 9">
        <name>Mg(2+)</name>
        <dbReference type="ChEBI" id="CHEBI:18420"/>
    </cofactor>
</comment>
<dbReference type="EC" id="2.7.8.13" evidence="7 8"/>
<dbReference type="CDD" id="cd06852">
    <property type="entry name" value="GT_MraY"/>
    <property type="match status" value="1"/>
</dbReference>
<keyword evidence="7 9" id="KW-0460">Magnesium</keyword>
<dbReference type="PROSITE" id="PS01348">
    <property type="entry name" value="MRAY_2"/>
    <property type="match status" value="1"/>
</dbReference>
<keyword evidence="3 7" id="KW-0808">Transferase</keyword>
<keyword evidence="5 7" id="KW-1133">Transmembrane helix</keyword>
<keyword evidence="4 7" id="KW-0812">Transmembrane</keyword>
<dbReference type="EMBL" id="AP027925">
    <property type="protein sequence ID" value="BED92731.1"/>
    <property type="molecule type" value="Genomic_DNA"/>
</dbReference>
<dbReference type="PANTHER" id="PTHR22926">
    <property type="entry name" value="PHOSPHO-N-ACETYLMURAMOYL-PENTAPEPTIDE-TRANSFERASE"/>
    <property type="match status" value="1"/>
</dbReference>
<feature type="binding site" evidence="9">
    <location>
        <position position="184"/>
    </location>
    <ligand>
        <name>Mg(2+)</name>
        <dbReference type="ChEBI" id="CHEBI:18420"/>
    </ligand>
</feature>
<dbReference type="GO" id="GO:0008360">
    <property type="term" value="P:regulation of cell shape"/>
    <property type="evidence" value="ECO:0007669"/>
    <property type="project" value="UniProtKB-KW"/>
</dbReference>
<dbReference type="InterPro" id="IPR018480">
    <property type="entry name" value="PNAcMuramoyl-5peptid_Trfase_CS"/>
</dbReference>
<keyword evidence="7 9" id="KW-0479">Metal-binding</keyword>
<feature type="binding site" evidence="9">
    <location>
        <position position="244"/>
    </location>
    <ligand>
        <name>Mg(2+)</name>
        <dbReference type="ChEBI" id="CHEBI:18420"/>
    </ligand>
</feature>
<comment type="subcellular location">
    <subcellularLocation>
        <location evidence="7">Cell membrane</location>
        <topology evidence="7">Multi-pass membrane protein</topology>
    </subcellularLocation>
    <subcellularLocation>
        <location evidence="1">Membrane</location>
        <topology evidence="1">Multi-pass membrane protein</topology>
    </subcellularLocation>
</comment>
<name>A0AA48HWI3_9FIRM</name>
<comment type="function">
    <text evidence="7">Catalyzes the initial step of the lipid cycle reactions in the biosynthesis of the cell wall peptidoglycan: transfers peptidoglycan precursor phospho-MurNAc-pentapeptide from UDP-MurNAc-pentapeptide onto the lipid carrier undecaprenyl phosphate, yielding undecaprenyl-pyrophosphoryl-MurNAc-pentapeptide, known as lipid I.</text>
</comment>
<dbReference type="Proteomes" id="UP001335720">
    <property type="component" value="Chromosome"/>
</dbReference>
<keyword evidence="7" id="KW-1003">Cell membrane</keyword>
<feature type="transmembrane region" description="Helical" evidence="7">
    <location>
        <begin position="248"/>
        <end position="266"/>
    </location>
</feature>
<keyword evidence="7" id="KW-0132">Cell division</keyword>
<evidence type="ECO:0000313" key="10">
    <source>
        <dbReference type="EMBL" id="BED92731.1"/>
    </source>
</evidence>
<evidence type="ECO:0000256" key="5">
    <source>
        <dbReference type="ARBA" id="ARBA00022989"/>
    </source>
</evidence>
<comment type="similarity">
    <text evidence="2 7">Belongs to the glycosyltransferase 4 family. MraY subfamily.</text>
</comment>
<accession>A0AA48HWI3</accession>
<dbReference type="GO" id="GO:0009252">
    <property type="term" value="P:peptidoglycan biosynthetic process"/>
    <property type="evidence" value="ECO:0007669"/>
    <property type="project" value="UniProtKB-UniRule"/>
</dbReference>
<keyword evidence="7" id="KW-0573">Peptidoglycan synthesis</keyword>
<feature type="transmembrane region" description="Helical" evidence="7">
    <location>
        <begin position="166"/>
        <end position="185"/>
    </location>
</feature>
<keyword evidence="7" id="KW-0133">Cell shape</keyword>
<feature type="transmembrane region" description="Helical" evidence="7">
    <location>
        <begin position="87"/>
        <end position="105"/>
    </location>
</feature>
<dbReference type="GO" id="GO:0046872">
    <property type="term" value="F:metal ion binding"/>
    <property type="evidence" value="ECO:0007669"/>
    <property type="project" value="UniProtKB-KW"/>
</dbReference>
<keyword evidence="7" id="KW-0961">Cell wall biogenesis/degradation</keyword>
<dbReference type="GO" id="GO:0071555">
    <property type="term" value="P:cell wall organization"/>
    <property type="evidence" value="ECO:0007669"/>
    <property type="project" value="UniProtKB-KW"/>
</dbReference>
<dbReference type="AlphaFoldDB" id="A0AA48HWI3"/>
<proteinExistence type="inferred from homology"/>
<dbReference type="HAMAP" id="MF_00038">
    <property type="entry name" value="MraY"/>
    <property type="match status" value="1"/>
</dbReference>
<dbReference type="GO" id="GO:0008963">
    <property type="term" value="F:phospho-N-acetylmuramoyl-pentapeptide-transferase activity"/>
    <property type="evidence" value="ECO:0007669"/>
    <property type="project" value="UniProtKB-UniRule"/>
</dbReference>
<evidence type="ECO:0000256" key="1">
    <source>
        <dbReference type="ARBA" id="ARBA00004141"/>
    </source>
</evidence>
<feature type="transmembrane region" description="Helical" evidence="7">
    <location>
        <begin position="272"/>
        <end position="290"/>
    </location>
</feature>
<dbReference type="KEGG" id="ptrh:RsTaC01_0584"/>
<evidence type="ECO:0000256" key="4">
    <source>
        <dbReference type="ARBA" id="ARBA00022692"/>
    </source>
</evidence>
<feature type="transmembrane region" description="Helical" evidence="7">
    <location>
        <begin position="217"/>
        <end position="236"/>
    </location>
</feature>
<evidence type="ECO:0000256" key="3">
    <source>
        <dbReference type="ARBA" id="ARBA00022679"/>
    </source>
</evidence>
<evidence type="ECO:0000256" key="2">
    <source>
        <dbReference type="ARBA" id="ARBA00005583"/>
    </source>
</evidence>
<keyword evidence="7" id="KW-0131">Cell cycle</keyword>
<organism evidence="10">
    <name type="scientific">Candidatus Paraimprobicoccus trichonymphae</name>
    <dbReference type="NCBI Taxonomy" id="3033793"/>
    <lineage>
        <taxon>Bacteria</taxon>
        <taxon>Bacillati</taxon>
        <taxon>Bacillota</taxon>
        <taxon>Clostridia</taxon>
        <taxon>Candidatus Paraimprobicoccus</taxon>
    </lineage>
</organism>
<dbReference type="InterPro" id="IPR003524">
    <property type="entry name" value="PNAcMuramoyl-5peptid_Trfase"/>
</dbReference>
<evidence type="ECO:0000256" key="7">
    <source>
        <dbReference type="HAMAP-Rule" id="MF_00038"/>
    </source>
</evidence>
<reference evidence="10" key="1">
    <citation type="journal article" date="2023" name="ISME J.">
        <title>Emergence of putative energy parasites within Clostridia revealed by genome analysis of a novel endosymbiotic clade.</title>
        <authorList>
            <person name="Takahashi K."/>
            <person name="Kuwahara H."/>
            <person name="Horikawa Y."/>
            <person name="Izawa K."/>
            <person name="Kato D."/>
            <person name="Inagaki T."/>
            <person name="Yuki M."/>
            <person name="Ohkuma M."/>
            <person name="Hongoh Y."/>
        </authorList>
    </citation>
    <scope>NUCLEOTIDE SEQUENCE</scope>
    <source>
        <strain evidence="10">RsTa-C01</strain>
    </source>
</reference>
<keyword evidence="6 7" id="KW-0472">Membrane</keyword>
<feature type="transmembrane region" description="Helical" evidence="7">
    <location>
        <begin position="125"/>
        <end position="142"/>
    </location>
</feature>
<comment type="catalytic activity">
    <reaction evidence="7">
        <text>UDP-N-acetyl-alpha-D-muramoyl-L-alanyl-gamma-D-glutamyl-meso-2,6-diaminopimeloyl-D-alanyl-D-alanine + di-trans,octa-cis-undecaprenyl phosphate = di-trans,octa-cis-undecaprenyl diphospho-N-acetyl-alpha-D-muramoyl-L-alanyl-D-glutamyl-meso-2,6-diaminopimeloyl-D-alanyl-D-alanine + UMP</text>
        <dbReference type="Rhea" id="RHEA:28386"/>
        <dbReference type="ChEBI" id="CHEBI:57865"/>
        <dbReference type="ChEBI" id="CHEBI:60392"/>
        <dbReference type="ChEBI" id="CHEBI:61386"/>
        <dbReference type="ChEBI" id="CHEBI:61387"/>
        <dbReference type="EC" id="2.7.8.13"/>
    </reaction>
</comment>
<evidence type="ECO:0000256" key="8">
    <source>
        <dbReference type="NCBIfam" id="TIGR00445"/>
    </source>
</evidence>
<evidence type="ECO:0000256" key="6">
    <source>
        <dbReference type="ARBA" id="ARBA00023136"/>
    </source>
</evidence>
<dbReference type="GO" id="GO:0005886">
    <property type="term" value="C:plasma membrane"/>
    <property type="evidence" value="ECO:0007669"/>
    <property type="project" value="UniProtKB-SubCell"/>
</dbReference>
<comment type="pathway">
    <text evidence="7">Cell wall biogenesis; peptidoglycan biosynthesis.</text>
</comment>
<dbReference type="PANTHER" id="PTHR22926:SF5">
    <property type="entry name" value="PHOSPHO-N-ACETYLMURAMOYL-PENTAPEPTIDE-TRANSFERASE HOMOLOG"/>
    <property type="match status" value="1"/>
</dbReference>
<protein>
    <recommendedName>
        <fullName evidence="7 8">Phospho-N-acetylmuramoyl-pentapeptide-transferase</fullName>
        <ecNumber evidence="7 8">2.7.8.13</ecNumber>
    </recommendedName>
    <alternativeName>
        <fullName evidence="7">UDP-MurNAc-pentapeptide phosphotransferase</fullName>
    </alternativeName>
</protein>
<feature type="transmembrane region" description="Helical" evidence="7">
    <location>
        <begin position="6"/>
        <end position="25"/>
    </location>
</feature>
<feature type="transmembrane region" description="Helical" evidence="7">
    <location>
        <begin position="55"/>
        <end position="75"/>
    </location>
</feature>
<dbReference type="NCBIfam" id="TIGR00445">
    <property type="entry name" value="mraY"/>
    <property type="match status" value="1"/>
</dbReference>
<dbReference type="GO" id="GO:0051301">
    <property type="term" value="P:cell division"/>
    <property type="evidence" value="ECO:0007669"/>
    <property type="project" value="UniProtKB-KW"/>
</dbReference>
<evidence type="ECO:0000256" key="9">
    <source>
        <dbReference type="PIRSR" id="PIRSR600715-1"/>
    </source>
</evidence>
<sequence>MYIYYNLLSLIISFFFTLTLSKVFIPFLQRLKYGQTILEVGPHWHKKKQGTPTMGGVFIIIGVVISCLISIPYYYKNCYIETPVMSLKIFAGLGMAVFYGLIGFLDDYIKVVKKRNLGLNPKQKLIFQFLTASIYLYLIYIVESNNNTRNITCINFPFFGQVDFGILYWPISAILIVGVVNSVNLNDGIDGLTSSTAFFVGVFFMLISNILKMFGLSLLASSLVGSCLGFLIWNFYPAKIFMGDTGSLFIGGMICALGFGINSHIILIILSFVYILEMFSVILQVVYFKFTHGKRLFKMSPIHHHFEMIGWNEAKICFVFIIFTVIFGLISFIFSYYQLGT</sequence>
<dbReference type="PROSITE" id="PS01347">
    <property type="entry name" value="MRAY_1"/>
    <property type="match status" value="1"/>
</dbReference>
<dbReference type="InterPro" id="IPR000715">
    <property type="entry name" value="Glycosyl_transferase_4"/>
</dbReference>
<feature type="transmembrane region" description="Helical" evidence="7">
    <location>
        <begin position="192"/>
        <end position="211"/>
    </location>
</feature>
<feature type="transmembrane region" description="Helical" evidence="7">
    <location>
        <begin position="316"/>
        <end position="337"/>
    </location>
</feature>
<dbReference type="Pfam" id="PF00953">
    <property type="entry name" value="Glycos_transf_4"/>
    <property type="match status" value="1"/>
</dbReference>